<accession>A0A1Z1W549</accession>
<keyword evidence="2" id="KW-1185">Reference proteome</keyword>
<gene>
    <name evidence="1" type="ORF">SMD44_00928</name>
</gene>
<protein>
    <recommendedName>
        <fullName evidence="3">Phage head morphogenesis domain-containing protein</fullName>
    </recommendedName>
</protein>
<dbReference type="Proteomes" id="UP000195880">
    <property type="component" value="Chromosome"/>
</dbReference>
<evidence type="ECO:0008006" key="3">
    <source>
        <dbReference type="Google" id="ProtNLM"/>
    </source>
</evidence>
<evidence type="ECO:0000313" key="1">
    <source>
        <dbReference type="EMBL" id="ARX81530.1"/>
    </source>
</evidence>
<evidence type="ECO:0000313" key="2">
    <source>
        <dbReference type="Proteomes" id="UP000195880"/>
    </source>
</evidence>
<dbReference type="AlphaFoldDB" id="A0A1Z1W549"/>
<dbReference type="KEGG" id="salf:SMD44_00928"/>
<dbReference type="EMBL" id="CP021748">
    <property type="protein sequence ID" value="ARX81530.1"/>
    <property type="molecule type" value="Genomic_DNA"/>
</dbReference>
<sequence>MARRRASNEELAGLVQGEQTDAVRRLEDRVAARVLGDLESRFAVLSQRSITAWVAAFGSVQAESGDTAALRRILSTIRGAVRRLLGPLGPRAQRELDQALTDAVLLGARQHAAFVEEATGRATRPVSGRPSRGLRRRAAAIGAAIADRRDRALAILRPSRARRWSDVQAGIGAAQSALPATRAHIATTVNEAVNEASLTAIDHQGAQKLWIAERDACVNCAAYSGMVVAADADFPAGLSWDPNQRGRGKALAAPPKHPHCRCRVTAWEEGWAPEGVPSFPDSLRREARRSIARGWSLPTESGAARIRAARELLRTGAGLPKSVEEFAALAVRAGRFTDRTVPTGP</sequence>
<organism evidence="1 2">
    <name type="scientific">Streptomyces alboflavus</name>
    <dbReference type="NCBI Taxonomy" id="67267"/>
    <lineage>
        <taxon>Bacteria</taxon>
        <taxon>Bacillati</taxon>
        <taxon>Actinomycetota</taxon>
        <taxon>Actinomycetes</taxon>
        <taxon>Kitasatosporales</taxon>
        <taxon>Streptomycetaceae</taxon>
        <taxon>Streptomyces</taxon>
    </lineage>
</organism>
<proteinExistence type="predicted"/>
<name>A0A1Z1W549_9ACTN</name>
<reference evidence="1 2" key="1">
    <citation type="submission" date="2017-05" db="EMBL/GenBank/DDBJ databases">
        <title>Streptomyces alboflavus Genome sequencing and assembly.</title>
        <authorList>
            <person name="Wang Y."/>
            <person name="Du B."/>
            <person name="Ding Y."/>
            <person name="Liu H."/>
            <person name="Hou Q."/>
            <person name="Liu K."/>
            <person name="Wang C."/>
            <person name="Yao L."/>
        </authorList>
    </citation>
    <scope>NUCLEOTIDE SEQUENCE [LARGE SCALE GENOMIC DNA]</scope>
    <source>
        <strain evidence="1 2">MDJK44</strain>
    </source>
</reference>